<dbReference type="Proteomes" id="UP000295198">
    <property type="component" value="Unassembled WGS sequence"/>
</dbReference>
<dbReference type="PANTHER" id="PTHR37836:SF2">
    <property type="entry name" value="DUF4038 DOMAIN-CONTAINING PROTEIN"/>
    <property type="match status" value="1"/>
</dbReference>
<evidence type="ECO:0000259" key="2">
    <source>
        <dbReference type="Pfam" id="PF13204"/>
    </source>
</evidence>
<dbReference type="InterPro" id="IPR025277">
    <property type="entry name" value="Apiosidase-like_cat_dom"/>
</dbReference>
<organism evidence="3 4">
    <name type="scientific">Nocardioides guangzhouensis</name>
    <dbReference type="NCBI Taxonomy" id="2497878"/>
    <lineage>
        <taxon>Bacteria</taxon>
        <taxon>Bacillati</taxon>
        <taxon>Actinomycetota</taxon>
        <taxon>Actinomycetes</taxon>
        <taxon>Propionibacteriales</taxon>
        <taxon>Nocardioidaceae</taxon>
        <taxon>Nocardioides</taxon>
    </lineage>
</organism>
<feature type="domain" description="Apiosidase-like catalytic" evidence="2">
    <location>
        <begin position="98"/>
        <end position="402"/>
    </location>
</feature>
<reference evidence="3 4" key="1">
    <citation type="submission" date="2019-01" db="EMBL/GenBank/DDBJ databases">
        <title>Nocardioides guangzhouensis sp. nov., an actinobacterium isolated from soil.</title>
        <authorList>
            <person name="Fu Y."/>
            <person name="Cai Y."/>
            <person name="Lin Z."/>
            <person name="Chen P."/>
        </authorList>
    </citation>
    <scope>NUCLEOTIDE SEQUENCE [LARGE SCALE GENOMIC DNA]</scope>
    <source>
        <strain evidence="3 4">130</strain>
    </source>
</reference>
<keyword evidence="4" id="KW-1185">Reference proteome</keyword>
<dbReference type="EMBL" id="SDKM01000014">
    <property type="protein sequence ID" value="RYP85910.1"/>
    <property type="molecule type" value="Genomic_DNA"/>
</dbReference>
<evidence type="ECO:0000256" key="1">
    <source>
        <dbReference type="SAM" id="MobiDB-lite"/>
    </source>
</evidence>
<proteinExistence type="predicted"/>
<name>A0A4Q4ZCW7_9ACTN</name>
<dbReference type="Pfam" id="PF13204">
    <property type="entry name" value="Apiosidase"/>
    <property type="match status" value="1"/>
</dbReference>
<evidence type="ECO:0000313" key="4">
    <source>
        <dbReference type="Proteomes" id="UP000295198"/>
    </source>
</evidence>
<dbReference type="SUPFAM" id="SSF51445">
    <property type="entry name" value="(Trans)glycosidases"/>
    <property type="match status" value="1"/>
</dbReference>
<gene>
    <name evidence="3" type="ORF">EKO23_11435</name>
</gene>
<dbReference type="AlphaFoldDB" id="A0A4Q4ZCW7"/>
<dbReference type="Gene3D" id="3.20.20.80">
    <property type="entry name" value="Glycosidases"/>
    <property type="match status" value="1"/>
</dbReference>
<protein>
    <submittedName>
        <fullName evidence="3">DUF4038 domain-containing protein</fullName>
    </submittedName>
</protein>
<evidence type="ECO:0000313" key="3">
    <source>
        <dbReference type="EMBL" id="RYP85910.1"/>
    </source>
</evidence>
<dbReference type="InterPro" id="IPR017853">
    <property type="entry name" value="GH"/>
</dbReference>
<comment type="caution">
    <text evidence="3">The sequence shown here is derived from an EMBL/GenBank/DDBJ whole genome shotgun (WGS) entry which is preliminary data.</text>
</comment>
<dbReference type="OrthoDB" id="8108447at2"/>
<accession>A0A4Q4ZCW7</accession>
<feature type="region of interest" description="Disordered" evidence="1">
    <location>
        <begin position="60"/>
        <end position="85"/>
    </location>
</feature>
<sequence length="515" mass="56707">MPAVVPARRARHEVTRGCAISVLFRSPAGPRARSHWLVWLLTVGLCFSASAAACAGTPGSDPAAGVARSGTPTEPDHASTRGAAQARVPVKRFVTRVSRNGRYFVDQRGRPILIKGDSPWALLVNASRSRMDSYLSIRARQGFNTVLVSLLGNTANGGPADSGATYDGVRPFVAGNPARLNDRYWDRVDHFMRKAASLNISVMAYPLDGWAGTDAYNGLGKEWGTTTARRYGVAVGRRMDRHPNVFWAVGGDYFIDGPEDPRFSAVLAGIASVTRRDRPSTIQFQPQDTSLDSRYWARRVRFNFVYSYAVTYAMVQRAYRQTTPGGRHIPALMGETHYEDYPDVTNRYLRSMAAWALTSGSPGEFYGSERVWDRSPTNAALTSPGARQVSAIRRVFARLPGWHRLRPDFSSSFITAGRGTRGSARNEYLPGDRGGTYVTGARTTDGKLAVIYLPDARRPITIAQSKMGPGYTARWVNPVNGKSVATRARARYSRTVPHGDRANDWLLVLRSTRAR</sequence>
<dbReference type="PANTHER" id="PTHR37836">
    <property type="entry name" value="LMO1036 PROTEIN"/>
    <property type="match status" value="1"/>
</dbReference>